<dbReference type="PROSITE" id="PS50181">
    <property type="entry name" value="FBOX"/>
    <property type="match status" value="1"/>
</dbReference>
<evidence type="ECO:0000313" key="2">
    <source>
        <dbReference type="EMBL" id="KAF7135119.1"/>
    </source>
</evidence>
<dbReference type="OrthoDB" id="1918594at2759"/>
<evidence type="ECO:0000313" key="3">
    <source>
        <dbReference type="Proteomes" id="UP000626092"/>
    </source>
</evidence>
<sequence>MPLAPSKSCVIPRAIGASQGFKPYGFSPVNEISIRECYKITPVVAMEDTEKSLSLLLVLDCGYGCITLIVYTSPEHAGFVGFGQASSQRGRTPSPIRRRYRKMTAGEVPNERVGRAKCKLVYCSNKKKRSITPSLPEEIIFYILVWLPADILYNSMRYVCRQWYKIIRDPLFVKEHLLRSTTGLLIQEHCSCAAQFGKFGEMNTTVTKVNFNFPNELLATCDGLVLFNDGYDDEEVYAANPLTKQRVAAPPFCFPSFRFGLTLACAYSTMEYKLVCTYRSKKSEVYHCMMVTMGKDYAWKPINSQKLSDPCRQIFSGFRFSAGGFIYWAYDTFPSVVALDVESEVFYEFPRPAVGTEDSSIYYVRKGKSLSCVVVNHYKRTWDVWVLSDPRSHGWRKLHEIDLDAQKPRIRRVRFLWPIAWVSNGDVLVSGVGSKSRYIAMNVKTGKNFTFDSMEHDCGGMHEFAYSLVSFPV</sequence>
<dbReference type="Pfam" id="PF12937">
    <property type="entry name" value="F-box-like"/>
    <property type="match status" value="1"/>
</dbReference>
<dbReference type="PANTHER" id="PTHR31672:SF11">
    <property type="entry name" value="F-BOX PROTEIN CPR1-LIKE ISOFORM X2"/>
    <property type="match status" value="1"/>
</dbReference>
<dbReference type="InterPro" id="IPR036047">
    <property type="entry name" value="F-box-like_dom_sf"/>
</dbReference>
<protein>
    <recommendedName>
        <fullName evidence="1">F-box domain-containing protein</fullName>
    </recommendedName>
</protein>
<dbReference type="Gene3D" id="1.20.1280.50">
    <property type="match status" value="1"/>
</dbReference>
<dbReference type="Pfam" id="PF08268">
    <property type="entry name" value="FBA_3"/>
    <property type="match status" value="1"/>
</dbReference>
<dbReference type="AlphaFoldDB" id="A0A834GLD0"/>
<dbReference type="InterPro" id="IPR001810">
    <property type="entry name" value="F-box_dom"/>
</dbReference>
<evidence type="ECO:0000259" key="1">
    <source>
        <dbReference type="PROSITE" id="PS50181"/>
    </source>
</evidence>
<dbReference type="InterPro" id="IPR017451">
    <property type="entry name" value="F-box-assoc_interact_dom"/>
</dbReference>
<proteinExistence type="predicted"/>
<dbReference type="SMART" id="SM00256">
    <property type="entry name" value="FBOX"/>
    <property type="match status" value="1"/>
</dbReference>
<dbReference type="SUPFAM" id="SSF81383">
    <property type="entry name" value="F-box domain"/>
    <property type="match status" value="1"/>
</dbReference>
<dbReference type="InterPro" id="IPR050796">
    <property type="entry name" value="SCF_F-box_component"/>
</dbReference>
<dbReference type="NCBIfam" id="TIGR01640">
    <property type="entry name" value="F_box_assoc_1"/>
    <property type="match status" value="1"/>
</dbReference>
<dbReference type="Proteomes" id="UP000626092">
    <property type="component" value="Unassembled WGS sequence"/>
</dbReference>
<feature type="domain" description="F-box" evidence="1">
    <location>
        <begin position="129"/>
        <end position="181"/>
    </location>
</feature>
<dbReference type="EMBL" id="WJXA01000008">
    <property type="protein sequence ID" value="KAF7135119.1"/>
    <property type="molecule type" value="Genomic_DNA"/>
</dbReference>
<name>A0A834GLD0_RHOSS</name>
<reference evidence="2" key="1">
    <citation type="submission" date="2019-11" db="EMBL/GenBank/DDBJ databases">
        <authorList>
            <person name="Liu Y."/>
            <person name="Hou J."/>
            <person name="Li T.-Q."/>
            <person name="Guan C.-H."/>
            <person name="Wu X."/>
            <person name="Wu H.-Z."/>
            <person name="Ling F."/>
            <person name="Zhang R."/>
            <person name="Shi X.-G."/>
            <person name="Ren J.-P."/>
            <person name="Chen E.-F."/>
            <person name="Sun J.-M."/>
        </authorList>
    </citation>
    <scope>NUCLEOTIDE SEQUENCE</scope>
    <source>
        <strain evidence="2">Adult_tree_wgs_1</strain>
        <tissue evidence="2">Leaves</tissue>
    </source>
</reference>
<keyword evidence="3" id="KW-1185">Reference proteome</keyword>
<organism evidence="2 3">
    <name type="scientific">Rhododendron simsii</name>
    <name type="common">Sims's rhododendron</name>
    <dbReference type="NCBI Taxonomy" id="118357"/>
    <lineage>
        <taxon>Eukaryota</taxon>
        <taxon>Viridiplantae</taxon>
        <taxon>Streptophyta</taxon>
        <taxon>Embryophyta</taxon>
        <taxon>Tracheophyta</taxon>
        <taxon>Spermatophyta</taxon>
        <taxon>Magnoliopsida</taxon>
        <taxon>eudicotyledons</taxon>
        <taxon>Gunneridae</taxon>
        <taxon>Pentapetalae</taxon>
        <taxon>asterids</taxon>
        <taxon>Ericales</taxon>
        <taxon>Ericaceae</taxon>
        <taxon>Ericoideae</taxon>
        <taxon>Rhodoreae</taxon>
        <taxon>Rhododendron</taxon>
    </lineage>
</organism>
<accession>A0A834GLD0</accession>
<dbReference type="PANTHER" id="PTHR31672">
    <property type="entry name" value="BNACNNG10540D PROTEIN"/>
    <property type="match status" value="1"/>
</dbReference>
<comment type="caution">
    <text evidence="2">The sequence shown here is derived from an EMBL/GenBank/DDBJ whole genome shotgun (WGS) entry which is preliminary data.</text>
</comment>
<dbReference type="InterPro" id="IPR013187">
    <property type="entry name" value="F-box-assoc_dom_typ3"/>
</dbReference>
<gene>
    <name evidence="2" type="ORF">RHSIM_Rhsim08G0071800</name>
</gene>